<proteinExistence type="predicted"/>
<reference evidence="2" key="1">
    <citation type="journal article" date="2008" name="Nat. Genet.">
        <title>The Pristionchus pacificus genome provides a unique perspective on nematode lifestyle and parasitism.</title>
        <authorList>
            <person name="Dieterich C."/>
            <person name="Clifton S.W."/>
            <person name="Schuster L.N."/>
            <person name="Chinwalla A."/>
            <person name="Delehaunty K."/>
            <person name="Dinkelacker I."/>
            <person name="Fulton L."/>
            <person name="Fulton R."/>
            <person name="Godfrey J."/>
            <person name="Minx P."/>
            <person name="Mitreva M."/>
            <person name="Roeseler W."/>
            <person name="Tian H."/>
            <person name="Witte H."/>
            <person name="Yang S.P."/>
            <person name="Wilson R.K."/>
            <person name="Sommer R.J."/>
        </authorList>
    </citation>
    <scope>NUCLEOTIDE SEQUENCE [LARGE SCALE GENOMIC DNA]</scope>
    <source>
        <strain evidence="2">PS312</strain>
    </source>
</reference>
<dbReference type="AlphaFoldDB" id="A0A2A6CNQ5"/>
<evidence type="ECO:0000313" key="1">
    <source>
        <dbReference type="EnsemblMetazoa" id="PPA28412.1"/>
    </source>
</evidence>
<accession>A0A2A6CNQ5</accession>
<gene>
    <name evidence="1" type="primary">WBGene00117966</name>
</gene>
<sequence>MLTSVSMSTCSPSPEHVTEVFVMVAGVHVTPISVHFFGGSFLADAQPAQGQRAVPTYEGRMQECEARGVVSRAH</sequence>
<reference evidence="1" key="2">
    <citation type="submission" date="2022-06" db="UniProtKB">
        <authorList>
            <consortium name="EnsemblMetazoa"/>
        </authorList>
    </citation>
    <scope>IDENTIFICATION</scope>
    <source>
        <strain evidence="1">PS312</strain>
    </source>
</reference>
<keyword evidence="2" id="KW-1185">Reference proteome</keyword>
<name>A0A2A6CNQ5_PRIPA</name>
<accession>A0A8R1UJU3</accession>
<dbReference type="EnsemblMetazoa" id="PPA28412.1">
    <property type="protein sequence ID" value="PPA28412.1"/>
    <property type="gene ID" value="WBGene00117966"/>
</dbReference>
<protein>
    <submittedName>
        <fullName evidence="1">Uncharacterized protein</fullName>
    </submittedName>
</protein>
<evidence type="ECO:0000313" key="2">
    <source>
        <dbReference type="Proteomes" id="UP000005239"/>
    </source>
</evidence>
<organism evidence="1 2">
    <name type="scientific">Pristionchus pacificus</name>
    <name type="common">Parasitic nematode worm</name>
    <dbReference type="NCBI Taxonomy" id="54126"/>
    <lineage>
        <taxon>Eukaryota</taxon>
        <taxon>Metazoa</taxon>
        <taxon>Ecdysozoa</taxon>
        <taxon>Nematoda</taxon>
        <taxon>Chromadorea</taxon>
        <taxon>Rhabditida</taxon>
        <taxon>Rhabditina</taxon>
        <taxon>Diplogasteromorpha</taxon>
        <taxon>Diplogasteroidea</taxon>
        <taxon>Neodiplogasteridae</taxon>
        <taxon>Pristionchus</taxon>
    </lineage>
</organism>
<dbReference type="Proteomes" id="UP000005239">
    <property type="component" value="Unassembled WGS sequence"/>
</dbReference>